<feature type="non-terminal residue" evidence="2">
    <location>
        <position position="425"/>
    </location>
</feature>
<organism evidence="2 3">
    <name type="scientific">Zostera marina</name>
    <name type="common">Eelgrass</name>
    <dbReference type="NCBI Taxonomy" id="29655"/>
    <lineage>
        <taxon>Eukaryota</taxon>
        <taxon>Viridiplantae</taxon>
        <taxon>Streptophyta</taxon>
        <taxon>Embryophyta</taxon>
        <taxon>Tracheophyta</taxon>
        <taxon>Spermatophyta</taxon>
        <taxon>Magnoliopsida</taxon>
        <taxon>Liliopsida</taxon>
        <taxon>Zosteraceae</taxon>
        <taxon>Zostera</taxon>
    </lineage>
</organism>
<keyword evidence="3" id="KW-1185">Reference proteome</keyword>
<gene>
    <name evidence="2" type="ORF">ZOSMA_122G00270</name>
</gene>
<dbReference type="PANTHER" id="PTHR48412:SF1">
    <property type="entry name" value="ARM REPEAT SUPERFAMILY PROTEIN"/>
    <property type="match status" value="1"/>
</dbReference>
<evidence type="ECO:0000313" key="3">
    <source>
        <dbReference type="Proteomes" id="UP000036987"/>
    </source>
</evidence>
<dbReference type="Pfam" id="PF25772">
    <property type="entry name" value="HEAT_RRP12_N"/>
    <property type="match status" value="1"/>
</dbReference>
<dbReference type="InterPro" id="IPR016024">
    <property type="entry name" value="ARM-type_fold"/>
</dbReference>
<dbReference type="InterPro" id="IPR057860">
    <property type="entry name" value="HEAT_RRP12_N"/>
</dbReference>
<dbReference type="Proteomes" id="UP000036987">
    <property type="component" value="Unassembled WGS sequence"/>
</dbReference>
<accession>A0A0K9Q0T7</accession>
<proteinExistence type="predicted"/>
<sequence>MLPPPVEEEKFGDLILNPNTDDICKTLLDRYAKSSAAQHCHLCASACAMQAILKEEGISPSPAAYFAAVLTAIRDADHADRDGVAALSAFLSILLPIVDVKSVPHLKAKDASLTVVSILETERDRLAATTVRSLVKCLGFLLLCLDLDDWDAVKMPLELLFKFTLDQRPKVRRCSQKSVEKVFLAFTGSKNTKKAGNFLLSMFKRYISFDIPEASSEKQRPKSEHLEALHLLNVFVLVVPTLSKKINIKFLHDILNIFGCQFSLLTKHLLKLLEAVLKHLDDDDLIPELNNITSSLSAYLSYSGKNPVDTILSSSHLLSNVLNKLHSSKPDMWIEIFPIMFTPLTALLDSKSNSAERSADILVGLINCHINQDSFLIDANAEMLDSPKSRTMVSVCTLLENMICACNAVPNVLILKVISELFLRL</sequence>
<comment type="caution">
    <text evidence="2">The sequence shown here is derived from an EMBL/GenBank/DDBJ whole genome shotgun (WGS) entry which is preliminary data.</text>
</comment>
<dbReference type="SUPFAM" id="SSF48371">
    <property type="entry name" value="ARM repeat"/>
    <property type="match status" value="1"/>
</dbReference>
<dbReference type="AlphaFoldDB" id="A0A0K9Q0T7"/>
<reference evidence="3" key="1">
    <citation type="journal article" date="2016" name="Nature">
        <title>The genome of the seagrass Zostera marina reveals angiosperm adaptation to the sea.</title>
        <authorList>
            <person name="Olsen J.L."/>
            <person name="Rouze P."/>
            <person name="Verhelst B."/>
            <person name="Lin Y.-C."/>
            <person name="Bayer T."/>
            <person name="Collen J."/>
            <person name="Dattolo E."/>
            <person name="De Paoli E."/>
            <person name="Dittami S."/>
            <person name="Maumus F."/>
            <person name="Michel G."/>
            <person name="Kersting A."/>
            <person name="Lauritano C."/>
            <person name="Lohaus R."/>
            <person name="Toepel M."/>
            <person name="Tonon T."/>
            <person name="Vanneste K."/>
            <person name="Amirebrahimi M."/>
            <person name="Brakel J."/>
            <person name="Bostroem C."/>
            <person name="Chovatia M."/>
            <person name="Grimwood J."/>
            <person name="Jenkins J.W."/>
            <person name="Jueterbock A."/>
            <person name="Mraz A."/>
            <person name="Stam W.T."/>
            <person name="Tice H."/>
            <person name="Bornberg-Bauer E."/>
            <person name="Green P.J."/>
            <person name="Pearson G.A."/>
            <person name="Procaccini G."/>
            <person name="Duarte C.M."/>
            <person name="Schmutz J."/>
            <person name="Reusch T.B.H."/>
            <person name="Van de Peer Y."/>
        </authorList>
    </citation>
    <scope>NUCLEOTIDE SEQUENCE [LARGE SCALE GENOMIC DNA]</scope>
    <source>
        <strain evidence="3">cv. Finnish</strain>
    </source>
</reference>
<feature type="domain" description="RRP12 N-terminal HEAT" evidence="1">
    <location>
        <begin position="17"/>
        <end position="282"/>
    </location>
</feature>
<dbReference type="EMBL" id="LFYR01000244">
    <property type="protein sequence ID" value="KMZ74759.1"/>
    <property type="molecule type" value="Genomic_DNA"/>
</dbReference>
<evidence type="ECO:0000259" key="1">
    <source>
        <dbReference type="Pfam" id="PF25772"/>
    </source>
</evidence>
<protein>
    <recommendedName>
        <fullName evidence="1">RRP12 N-terminal HEAT domain-containing protein</fullName>
    </recommendedName>
</protein>
<evidence type="ECO:0000313" key="2">
    <source>
        <dbReference type="EMBL" id="KMZ74759.1"/>
    </source>
</evidence>
<name>A0A0K9Q0T7_ZOSMR</name>
<dbReference type="OrthoDB" id="2192888at2759"/>
<dbReference type="PANTHER" id="PTHR48412">
    <property type="entry name" value="ARM REPEAT SUPERFAMILY PROTEIN"/>
    <property type="match status" value="1"/>
</dbReference>